<dbReference type="PANTHER" id="PTHR43433:SF5">
    <property type="entry name" value="AB HYDROLASE-1 DOMAIN-CONTAINING PROTEIN"/>
    <property type="match status" value="1"/>
</dbReference>
<evidence type="ECO:0000313" key="2">
    <source>
        <dbReference type="EMBL" id="SCY90642.1"/>
    </source>
</evidence>
<reference evidence="2 3" key="1">
    <citation type="submission" date="2016-10" db="EMBL/GenBank/DDBJ databases">
        <authorList>
            <person name="de Groot N.N."/>
        </authorList>
    </citation>
    <scope>NUCLEOTIDE SEQUENCE [LARGE SCALE GENOMIC DNA]</scope>
    <source>
        <strain evidence="2 3">CGMCC 1.7031</strain>
    </source>
</reference>
<dbReference type="InterPro" id="IPR029058">
    <property type="entry name" value="AB_hydrolase_fold"/>
</dbReference>
<dbReference type="Pfam" id="PF12697">
    <property type="entry name" value="Abhydrolase_6"/>
    <property type="match status" value="1"/>
</dbReference>
<dbReference type="RefSeq" id="WP_091145551.1">
    <property type="nucleotide sequence ID" value="NZ_FMVF01000015.1"/>
</dbReference>
<dbReference type="InterPro" id="IPR050471">
    <property type="entry name" value="AB_hydrolase"/>
</dbReference>
<dbReference type="STRING" id="490189.SAMN02927903_02849"/>
<sequence>MSKNVKKRSQTLKIPRIIKISAKIIALISTKWLVRFAARLFTTPIRHKIPKRELHMDAESHQTKLHVPSIDKEVVVYQYGQGAKKILLVHGWSGRGTQLVKFADALTQKGYTTVSFDAPAHGKSRGDTTLMPEFIECILEIDKKYGPFESAIGHSLGGMSLLNAVRLGFKTNQLVTIGSGDIIKDIFDEFVRQMELKPEISDLMRDHFEHQHHKKMADFSSYLSAQVIDLPVLVIHDENDAEVPVHCARHIHQHLKNGELMVTQKLGHRKILGDPAVIARSLAFINA</sequence>
<organism evidence="2 3">
    <name type="scientific">Flavobacterium caeni</name>
    <dbReference type="NCBI Taxonomy" id="490189"/>
    <lineage>
        <taxon>Bacteria</taxon>
        <taxon>Pseudomonadati</taxon>
        <taxon>Bacteroidota</taxon>
        <taxon>Flavobacteriia</taxon>
        <taxon>Flavobacteriales</taxon>
        <taxon>Flavobacteriaceae</taxon>
        <taxon>Flavobacterium</taxon>
    </lineage>
</organism>
<dbReference type="AlphaFoldDB" id="A0A1G5JQE1"/>
<dbReference type="EMBL" id="FMVF01000015">
    <property type="protein sequence ID" value="SCY90642.1"/>
    <property type="molecule type" value="Genomic_DNA"/>
</dbReference>
<keyword evidence="3" id="KW-1185">Reference proteome</keyword>
<protein>
    <submittedName>
        <fullName evidence="2">Pimeloyl-ACP methyl ester carboxylesterase</fullName>
    </submittedName>
</protein>
<gene>
    <name evidence="2" type="ORF">SAMN02927903_02849</name>
</gene>
<dbReference type="SUPFAM" id="SSF53474">
    <property type="entry name" value="alpha/beta-Hydrolases"/>
    <property type="match status" value="1"/>
</dbReference>
<accession>A0A1G5JQE1</accession>
<dbReference type="PANTHER" id="PTHR43433">
    <property type="entry name" value="HYDROLASE, ALPHA/BETA FOLD FAMILY PROTEIN"/>
    <property type="match status" value="1"/>
</dbReference>
<dbReference type="Gene3D" id="3.40.50.1820">
    <property type="entry name" value="alpha/beta hydrolase"/>
    <property type="match status" value="1"/>
</dbReference>
<evidence type="ECO:0000313" key="3">
    <source>
        <dbReference type="Proteomes" id="UP000199354"/>
    </source>
</evidence>
<name>A0A1G5JQE1_9FLAO</name>
<feature type="domain" description="AB hydrolase-1" evidence="1">
    <location>
        <begin position="86"/>
        <end position="244"/>
    </location>
</feature>
<evidence type="ECO:0000259" key="1">
    <source>
        <dbReference type="Pfam" id="PF12697"/>
    </source>
</evidence>
<proteinExistence type="predicted"/>
<dbReference type="Proteomes" id="UP000199354">
    <property type="component" value="Unassembled WGS sequence"/>
</dbReference>
<dbReference type="InterPro" id="IPR000073">
    <property type="entry name" value="AB_hydrolase_1"/>
</dbReference>
<dbReference type="OrthoDB" id="9785847at2"/>